<keyword evidence="2 3" id="KW-0413">Isomerase</keyword>
<dbReference type="PANTHER" id="PTHR21139:SF42">
    <property type="entry name" value="TRIOSEPHOSPHATE ISOMERASE"/>
    <property type="match status" value="1"/>
</dbReference>
<comment type="caution">
    <text evidence="4">The sequence shown here is derived from an EMBL/GenBank/DDBJ whole genome shotgun (WGS) entry which is preliminary data.</text>
</comment>
<comment type="similarity">
    <text evidence="1 3">Belongs to the triosephosphate isomerase family.</text>
</comment>
<dbReference type="InterPro" id="IPR013785">
    <property type="entry name" value="Aldolase_TIM"/>
</dbReference>
<comment type="subcellular location">
    <subcellularLocation>
        <location evidence="3">Cytoplasm</location>
    </subcellularLocation>
</comment>
<evidence type="ECO:0000313" key="5">
    <source>
        <dbReference type="Proteomes" id="UP000033882"/>
    </source>
</evidence>
<dbReference type="EMBL" id="LCPB01000019">
    <property type="protein sequence ID" value="KKU89097.1"/>
    <property type="molecule type" value="Genomic_DNA"/>
</dbReference>
<dbReference type="SUPFAM" id="SSF51351">
    <property type="entry name" value="Triosephosphate isomerase (TIM)"/>
    <property type="match status" value="1"/>
</dbReference>
<keyword evidence="3" id="KW-0963">Cytoplasm</keyword>
<dbReference type="InterPro" id="IPR035990">
    <property type="entry name" value="TIM_sf"/>
</dbReference>
<reference evidence="4 5" key="1">
    <citation type="journal article" date="2015" name="Nature">
        <title>rRNA introns, odd ribosomes, and small enigmatic genomes across a large radiation of phyla.</title>
        <authorList>
            <person name="Brown C.T."/>
            <person name="Hug L.A."/>
            <person name="Thomas B.C."/>
            <person name="Sharon I."/>
            <person name="Castelle C.J."/>
            <person name="Singh A."/>
            <person name="Wilkins M.J."/>
            <person name="Williams K.H."/>
            <person name="Banfield J.F."/>
        </authorList>
    </citation>
    <scope>NUCLEOTIDE SEQUENCE [LARGE SCALE GENOMIC DNA]</scope>
</reference>
<organism evidence="4 5">
    <name type="scientific">Candidatus Wolfebacteria bacterium GW2011_GWA2_47_9b</name>
    <dbReference type="NCBI Taxonomy" id="1619005"/>
    <lineage>
        <taxon>Bacteria</taxon>
        <taxon>Candidatus Wolfeibacteriota</taxon>
    </lineage>
</organism>
<dbReference type="GO" id="GO:0046166">
    <property type="term" value="P:glyceraldehyde-3-phosphate biosynthetic process"/>
    <property type="evidence" value="ECO:0007669"/>
    <property type="project" value="TreeGrafter"/>
</dbReference>
<dbReference type="PANTHER" id="PTHR21139">
    <property type="entry name" value="TRIOSEPHOSPHATE ISOMERASE"/>
    <property type="match status" value="1"/>
</dbReference>
<dbReference type="GO" id="GO:0019563">
    <property type="term" value="P:glycerol catabolic process"/>
    <property type="evidence" value="ECO:0007669"/>
    <property type="project" value="TreeGrafter"/>
</dbReference>
<dbReference type="EC" id="5.3.1.1" evidence="3"/>
<comment type="pathway">
    <text evidence="3">Carbohydrate biosynthesis; gluconeogenesis.</text>
</comment>
<dbReference type="GO" id="GO:0005829">
    <property type="term" value="C:cytosol"/>
    <property type="evidence" value="ECO:0007669"/>
    <property type="project" value="TreeGrafter"/>
</dbReference>
<dbReference type="UniPathway" id="UPA00138"/>
<dbReference type="GO" id="GO:0006096">
    <property type="term" value="P:glycolytic process"/>
    <property type="evidence" value="ECO:0007669"/>
    <property type="project" value="UniProtKB-UniRule"/>
</dbReference>
<dbReference type="GO" id="GO:0004807">
    <property type="term" value="F:triose-phosphate isomerase activity"/>
    <property type="evidence" value="ECO:0007669"/>
    <property type="project" value="UniProtKB-UniRule"/>
</dbReference>
<comment type="catalytic activity">
    <reaction evidence="3">
        <text>D-glyceraldehyde 3-phosphate = dihydroxyacetone phosphate</text>
        <dbReference type="Rhea" id="RHEA:18585"/>
        <dbReference type="ChEBI" id="CHEBI:57642"/>
        <dbReference type="ChEBI" id="CHEBI:59776"/>
        <dbReference type="EC" id="5.3.1.1"/>
    </reaction>
</comment>
<proteinExistence type="inferred from homology"/>
<evidence type="ECO:0000256" key="2">
    <source>
        <dbReference type="ARBA" id="ARBA00023235"/>
    </source>
</evidence>
<evidence type="ECO:0000313" key="4">
    <source>
        <dbReference type="EMBL" id="KKU89097.1"/>
    </source>
</evidence>
<dbReference type="PROSITE" id="PS51440">
    <property type="entry name" value="TIM_2"/>
    <property type="match status" value="1"/>
</dbReference>
<dbReference type="InterPro" id="IPR020861">
    <property type="entry name" value="Triosephosphate_isomerase_AS"/>
</dbReference>
<dbReference type="Gene3D" id="3.20.20.70">
    <property type="entry name" value="Aldolase class I"/>
    <property type="match status" value="1"/>
</dbReference>
<keyword evidence="3" id="KW-0312">Gluconeogenesis</keyword>
<evidence type="ECO:0000256" key="1">
    <source>
        <dbReference type="ARBA" id="ARBA00007422"/>
    </source>
</evidence>
<dbReference type="AlphaFoldDB" id="A0A0G1U4V3"/>
<protein>
    <recommendedName>
        <fullName evidence="3">Triosephosphate isomerase</fullName>
        <ecNumber evidence="3">5.3.1.1</ecNumber>
    </recommendedName>
</protein>
<evidence type="ECO:0000256" key="3">
    <source>
        <dbReference type="RuleBase" id="RU363013"/>
    </source>
</evidence>
<dbReference type="UniPathway" id="UPA00109">
    <property type="reaction ID" value="UER00189"/>
</dbReference>
<dbReference type="PATRIC" id="fig|1619005.3.peg.989"/>
<accession>A0A0G1U4V3</accession>
<dbReference type="Pfam" id="PF00121">
    <property type="entry name" value="TIM"/>
    <property type="match status" value="1"/>
</dbReference>
<dbReference type="CDD" id="cd00311">
    <property type="entry name" value="TIM"/>
    <property type="match status" value="1"/>
</dbReference>
<gene>
    <name evidence="4" type="ORF">UY19_C0019G0014</name>
</gene>
<comment type="pathway">
    <text evidence="3">Carbohydrate degradation; glycolysis; D-glyceraldehyde 3-phosphate from glycerone phosphate: step 1/1.</text>
</comment>
<dbReference type="GO" id="GO:0006094">
    <property type="term" value="P:gluconeogenesis"/>
    <property type="evidence" value="ECO:0007669"/>
    <property type="project" value="UniProtKB-UniPathway"/>
</dbReference>
<dbReference type="NCBIfam" id="TIGR00419">
    <property type="entry name" value="tim"/>
    <property type="match status" value="1"/>
</dbReference>
<dbReference type="Proteomes" id="UP000033882">
    <property type="component" value="Unassembled WGS sequence"/>
</dbReference>
<dbReference type="InterPro" id="IPR000652">
    <property type="entry name" value="Triosephosphate_isomerase"/>
</dbReference>
<dbReference type="PROSITE" id="PS00171">
    <property type="entry name" value="TIM_1"/>
    <property type="match status" value="1"/>
</dbReference>
<sequence length="257" mass="28013">MKKLIAFNWKMHPNKLKDVEGVLMAFDGVDIDLDTYEIAIAPPAVYLPLISSVFYELKADISLALQNCSWEHEGALTGELSAEMGKNFGIDYVIVGHSERRTYFGETDEMVNAKAKAVLGAGIMAPIICVGESLTIRNKGKAAIRQHIKKQVIGAMKNLTSDKVVTNKRVIFAYEPIWAIGTGKAATPEQAVEVIAYIKEVIEANYKLSGVRVLYGGSVNAKNIMEFVGQDAIDGALVGGASVDKKELKNILKKLHS</sequence>
<keyword evidence="3" id="KW-0324">Glycolysis</keyword>
<name>A0A0G1U4V3_9BACT</name>
<comment type="subunit">
    <text evidence="3">Homodimer.</text>
</comment>